<protein>
    <submittedName>
        <fullName evidence="1">Uncharacterized protein</fullName>
    </submittedName>
</protein>
<evidence type="ECO:0000313" key="2">
    <source>
        <dbReference type="Proteomes" id="UP000266861"/>
    </source>
</evidence>
<dbReference type="OrthoDB" id="6910977at2759"/>
<accession>A0A397H6P5</accession>
<evidence type="ECO:0000313" key="1">
    <source>
        <dbReference type="EMBL" id="RHZ57326.1"/>
    </source>
</evidence>
<sequence>MIGEYTCPFYHNSGDVYGKTCIRPEGYSYHWKAKRRVSCTDCGKHTGSTSGRCCYRRELPRSKYTKHITIITINPPQEKLLFSVFVRGQNVKNGKGQLRTSRQFVLKLIHMKTIFTEKTPSSPFTPSVKRTRAKTPDYYVTQYYNRLQSNTQKRPYDEIINTIKVMLANTQEKTYEEIIDTYRDMLTILNITLCKECFHPISIEKGEYCDNCLPE</sequence>
<dbReference type="EMBL" id="PQFF01000348">
    <property type="protein sequence ID" value="RHZ57326.1"/>
    <property type="molecule type" value="Genomic_DNA"/>
</dbReference>
<proteinExistence type="predicted"/>
<comment type="caution">
    <text evidence="1">The sequence shown here is derived from an EMBL/GenBank/DDBJ whole genome shotgun (WGS) entry which is preliminary data.</text>
</comment>
<reference evidence="1 2" key="1">
    <citation type="submission" date="2018-08" db="EMBL/GenBank/DDBJ databases">
        <title>Genome and evolution of the arbuscular mycorrhizal fungus Diversispora epigaea (formerly Glomus versiforme) and its bacterial endosymbionts.</title>
        <authorList>
            <person name="Sun X."/>
            <person name="Fei Z."/>
            <person name="Harrison M."/>
        </authorList>
    </citation>
    <scope>NUCLEOTIDE SEQUENCE [LARGE SCALE GENOMIC DNA]</scope>
    <source>
        <strain evidence="1 2">IT104</strain>
    </source>
</reference>
<organism evidence="1 2">
    <name type="scientific">Diversispora epigaea</name>
    <dbReference type="NCBI Taxonomy" id="1348612"/>
    <lineage>
        <taxon>Eukaryota</taxon>
        <taxon>Fungi</taxon>
        <taxon>Fungi incertae sedis</taxon>
        <taxon>Mucoromycota</taxon>
        <taxon>Glomeromycotina</taxon>
        <taxon>Glomeromycetes</taxon>
        <taxon>Diversisporales</taxon>
        <taxon>Diversisporaceae</taxon>
        <taxon>Diversispora</taxon>
    </lineage>
</organism>
<name>A0A397H6P5_9GLOM</name>
<dbReference type="Proteomes" id="UP000266861">
    <property type="component" value="Unassembled WGS sequence"/>
</dbReference>
<dbReference type="AlphaFoldDB" id="A0A397H6P5"/>
<keyword evidence="2" id="KW-1185">Reference proteome</keyword>
<gene>
    <name evidence="1" type="ORF">Glove_390g49</name>
</gene>